<name>A0ABW5NBR2_9FLAO</name>
<dbReference type="RefSeq" id="WP_176030231.1">
    <property type="nucleotide sequence ID" value="NZ_JBHSJV010000001.1"/>
</dbReference>
<keyword evidence="2" id="KW-1185">Reference proteome</keyword>
<gene>
    <name evidence="1" type="ORF">ACFSTE_18240</name>
</gene>
<evidence type="ECO:0000313" key="2">
    <source>
        <dbReference type="Proteomes" id="UP001597459"/>
    </source>
</evidence>
<dbReference type="Proteomes" id="UP001597459">
    <property type="component" value="Unassembled WGS sequence"/>
</dbReference>
<evidence type="ECO:0000313" key="1">
    <source>
        <dbReference type="EMBL" id="MFD2592783.1"/>
    </source>
</evidence>
<dbReference type="PROSITE" id="PS51257">
    <property type="entry name" value="PROKAR_LIPOPROTEIN"/>
    <property type="match status" value="1"/>
</dbReference>
<accession>A0ABW5NBR2</accession>
<comment type="caution">
    <text evidence="1">The sequence shown here is derived from an EMBL/GenBank/DDBJ whole genome shotgun (WGS) entry which is preliminary data.</text>
</comment>
<reference evidence="2" key="1">
    <citation type="journal article" date="2019" name="Int. J. Syst. Evol. Microbiol.">
        <title>The Global Catalogue of Microorganisms (GCM) 10K type strain sequencing project: providing services to taxonomists for standard genome sequencing and annotation.</title>
        <authorList>
            <consortium name="The Broad Institute Genomics Platform"/>
            <consortium name="The Broad Institute Genome Sequencing Center for Infectious Disease"/>
            <person name="Wu L."/>
            <person name="Ma J."/>
        </authorList>
    </citation>
    <scope>NUCLEOTIDE SEQUENCE [LARGE SCALE GENOMIC DNA]</scope>
    <source>
        <strain evidence="2">KCTC 42423</strain>
    </source>
</reference>
<sequence length="220" mass="24900">MKKLGKFLGLVIMITAFVGCSSVKVTHSWKDIKTENLKGKNILVMCKTKDDIARIQFEDDITDELNQNGYTAHVSYKTFPDISTDKNDLTTEEIENVKTKLKGEGVDVVVMTVLKDIKKYTTTTASGSTGYYVSTYPGFYRRGYYRGFYSYYGSVYIDTAPVMYTTSSGKKYILETVFYDLKQPEKNQLISVITTELDNPETLGTTSTDFSKKIVKELLD</sequence>
<protein>
    <recommendedName>
        <fullName evidence="3">DUF4136 domain-containing protein</fullName>
    </recommendedName>
</protein>
<organism evidence="1 2">
    <name type="scientific">Aquimarina hainanensis</name>
    <dbReference type="NCBI Taxonomy" id="1578017"/>
    <lineage>
        <taxon>Bacteria</taxon>
        <taxon>Pseudomonadati</taxon>
        <taxon>Bacteroidota</taxon>
        <taxon>Flavobacteriia</taxon>
        <taxon>Flavobacteriales</taxon>
        <taxon>Flavobacteriaceae</taxon>
        <taxon>Aquimarina</taxon>
    </lineage>
</organism>
<evidence type="ECO:0008006" key="3">
    <source>
        <dbReference type="Google" id="ProtNLM"/>
    </source>
</evidence>
<dbReference type="EMBL" id="JBHULX010000039">
    <property type="protein sequence ID" value="MFD2592783.1"/>
    <property type="molecule type" value="Genomic_DNA"/>
</dbReference>
<proteinExistence type="predicted"/>